<gene>
    <name evidence="2" type="ORF">Q3C12_16090</name>
</gene>
<comment type="caution">
    <text evidence="2">The sequence shown here is derived from an EMBL/GenBank/DDBJ whole genome shotgun (WGS) entry which is preliminary data.</text>
</comment>
<evidence type="ECO:0000313" key="2">
    <source>
        <dbReference type="EMBL" id="MDO3678534.1"/>
    </source>
</evidence>
<keyword evidence="3" id="KW-1185">Reference proteome</keyword>
<feature type="compositionally biased region" description="Low complexity" evidence="1">
    <location>
        <begin position="1"/>
        <end position="14"/>
    </location>
</feature>
<organism evidence="2 3">
    <name type="scientific">Paenibacillus ehimensis</name>
    <dbReference type="NCBI Taxonomy" id="79264"/>
    <lineage>
        <taxon>Bacteria</taxon>
        <taxon>Bacillati</taxon>
        <taxon>Bacillota</taxon>
        <taxon>Bacilli</taxon>
        <taxon>Bacillales</taxon>
        <taxon>Paenibacillaceae</taxon>
        <taxon>Paenibacillus</taxon>
    </lineage>
</organism>
<sequence>MGRSTGDGTAAGDGTLRDERAHSRETLHLAAVAVGREATL</sequence>
<evidence type="ECO:0008006" key="4">
    <source>
        <dbReference type="Google" id="ProtNLM"/>
    </source>
</evidence>
<evidence type="ECO:0000313" key="3">
    <source>
        <dbReference type="Proteomes" id="UP001168883"/>
    </source>
</evidence>
<protein>
    <recommendedName>
        <fullName evidence="4">TetR family transcriptional regulator</fullName>
    </recommendedName>
</protein>
<feature type="region of interest" description="Disordered" evidence="1">
    <location>
        <begin position="1"/>
        <end position="24"/>
    </location>
</feature>
<dbReference type="RefSeq" id="WP_302878932.1">
    <property type="nucleotide sequence ID" value="NZ_JAUMKJ010000018.1"/>
</dbReference>
<accession>A0ABT8VC29</accession>
<dbReference type="EMBL" id="JAUMKJ010000018">
    <property type="protein sequence ID" value="MDO3678534.1"/>
    <property type="molecule type" value="Genomic_DNA"/>
</dbReference>
<feature type="compositionally biased region" description="Basic and acidic residues" evidence="1">
    <location>
        <begin position="15"/>
        <end position="24"/>
    </location>
</feature>
<proteinExistence type="predicted"/>
<name>A0ABT8VC29_9BACL</name>
<evidence type="ECO:0000256" key="1">
    <source>
        <dbReference type="SAM" id="MobiDB-lite"/>
    </source>
</evidence>
<reference evidence="2" key="1">
    <citation type="submission" date="2023-07" db="EMBL/GenBank/DDBJ databases">
        <authorList>
            <person name="Aktuganov G."/>
            <person name="Boyko T."/>
            <person name="Delegan Y."/>
            <person name="Galimzianova N."/>
            <person name="Gilvanova E."/>
            <person name="Korobov V."/>
            <person name="Kuzmina L."/>
            <person name="Melentiev A."/>
            <person name="Milman P."/>
            <person name="Ryabova A."/>
            <person name="Stupak E."/>
            <person name="Yasakov T."/>
            <person name="Zharikova N."/>
            <person name="Zhurenko E."/>
        </authorList>
    </citation>
    <scope>NUCLEOTIDE SEQUENCE</scope>
    <source>
        <strain evidence="2">IB-739</strain>
    </source>
</reference>
<dbReference type="Proteomes" id="UP001168883">
    <property type="component" value="Unassembled WGS sequence"/>
</dbReference>